<comment type="caution">
    <text evidence="2">The sequence shown here is derived from an EMBL/GenBank/DDBJ whole genome shotgun (WGS) entry which is preliminary data.</text>
</comment>
<reference evidence="2 3" key="1">
    <citation type="submission" date="2020-07" db="EMBL/GenBank/DDBJ databases">
        <title>Streptomyces isolated from Indian soil.</title>
        <authorList>
            <person name="Mandal S."/>
            <person name="Maiti P.K."/>
        </authorList>
    </citation>
    <scope>NUCLEOTIDE SEQUENCE [LARGE SCALE GENOMIC DNA]</scope>
    <source>
        <strain evidence="2 3">PSKA28</strain>
    </source>
</reference>
<sequence>MSGRLLPAPSRIALSRGTVAALAALTLAAGAVTTLAPDARAATTSTTLETSTRDSAESVQYVQDSLYAAGDTGYLHRRALADGSPGPYTWRGYDGSEQTLDAYSGALPGEYGYYGAGTDVLHTSASTSGQVQLRDMATGRLIDVTLPEGQYIVAAFGSTLITKEYNEVWQTARLHILRTSDGGATVTDIPVDPPESQFFNDQPVLAGDGTSALIRLRHAYDIGLLDLTTGALTTINAHHAVDEPLRLQAALSPTHIAWYEEGTTQARVVRRDDPTGAQTVVAVPQSGTDTPFVGLAGEWLLTAYRPASGTPAGPGAPLLATPLQGGDPRTLLPAAEPQIAQIPGGGAIAVGQSADGGWSAHRIVVSRNGKLSVQAL</sequence>
<organism evidence="2 3">
    <name type="scientific">Streptomyces himalayensis subsp. himalayensis</name>
    <dbReference type="NCBI Taxonomy" id="2756131"/>
    <lineage>
        <taxon>Bacteria</taxon>
        <taxon>Bacillati</taxon>
        <taxon>Actinomycetota</taxon>
        <taxon>Actinomycetes</taxon>
        <taxon>Kitasatosporales</taxon>
        <taxon>Streptomycetaceae</taxon>
        <taxon>Streptomyces</taxon>
        <taxon>Streptomyces himalayensis</taxon>
    </lineage>
</organism>
<accession>A0A7W0DQC3</accession>
<dbReference type="RefSeq" id="WP_181659887.1">
    <property type="nucleotide sequence ID" value="NZ_JACEHE010000016.1"/>
</dbReference>
<evidence type="ECO:0000256" key="1">
    <source>
        <dbReference type="SAM" id="SignalP"/>
    </source>
</evidence>
<dbReference type="Proteomes" id="UP000545761">
    <property type="component" value="Unassembled WGS sequence"/>
</dbReference>
<dbReference type="AlphaFoldDB" id="A0A7W0DQC3"/>
<proteinExistence type="predicted"/>
<protein>
    <submittedName>
        <fullName evidence="2">Uncharacterized protein</fullName>
    </submittedName>
</protein>
<feature type="signal peptide" evidence="1">
    <location>
        <begin position="1"/>
        <end position="31"/>
    </location>
</feature>
<keyword evidence="1" id="KW-0732">Signal</keyword>
<evidence type="ECO:0000313" key="2">
    <source>
        <dbReference type="EMBL" id="MBA2948945.1"/>
    </source>
</evidence>
<gene>
    <name evidence="2" type="ORF">H1D24_24795</name>
</gene>
<feature type="chain" id="PRO_5039488288" evidence="1">
    <location>
        <begin position="32"/>
        <end position="376"/>
    </location>
</feature>
<dbReference type="SUPFAM" id="SSF50998">
    <property type="entry name" value="Quinoprotein alcohol dehydrogenase-like"/>
    <property type="match status" value="1"/>
</dbReference>
<evidence type="ECO:0000313" key="3">
    <source>
        <dbReference type="Proteomes" id="UP000545761"/>
    </source>
</evidence>
<dbReference type="EMBL" id="JACEHE010000016">
    <property type="protein sequence ID" value="MBA2948945.1"/>
    <property type="molecule type" value="Genomic_DNA"/>
</dbReference>
<dbReference type="InterPro" id="IPR011047">
    <property type="entry name" value="Quinoprotein_ADH-like_sf"/>
</dbReference>
<name>A0A7W0DQC3_9ACTN</name>